<dbReference type="PANTHER" id="PTHR32305:SF15">
    <property type="entry name" value="PROTEIN RHSA-RELATED"/>
    <property type="match status" value="1"/>
</dbReference>
<organism evidence="5 6">
    <name type="scientific">Bacteroides thetaiotaomicron</name>
    <dbReference type="NCBI Taxonomy" id="818"/>
    <lineage>
        <taxon>Bacteria</taxon>
        <taxon>Pseudomonadati</taxon>
        <taxon>Bacteroidota</taxon>
        <taxon>Bacteroidia</taxon>
        <taxon>Bacteroidales</taxon>
        <taxon>Bacteroidaceae</taxon>
        <taxon>Bacteroides</taxon>
    </lineage>
</organism>
<protein>
    <submittedName>
        <fullName evidence="5">RHS repeat-associated core domain-containing protein</fullName>
    </submittedName>
</protein>
<evidence type="ECO:0000313" key="6">
    <source>
        <dbReference type="Proteomes" id="UP000436858"/>
    </source>
</evidence>
<dbReference type="NCBIfam" id="TIGR03696">
    <property type="entry name" value="Rhs_assc_core"/>
    <property type="match status" value="1"/>
</dbReference>
<evidence type="ECO:0000313" key="7">
    <source>
        <dbReference type="Proteomes" id="UP000440614"/>
    </source>
</evidence>
<gene>
    <name evidence="5" type="ORF">GAN91_23795</name>
    <name evidence="4" type="ORF">GAO51_09685</name>
</gene>
<dbReference type="Proteomes" id="UP000440614">
    <property type="component" value="Unassembled WGS sequence"/>
</dbReference>
<dbReference type="Pfam" id="PF20041">
    <property type="entry name" value="DUF6443"/>
    <property type="match status" value="1"/>
</dbReference>
<dbReference type="InterPro" id="IPR022385">
    <property type="entry name" value="Rhs_assc_core"/>
</dbReference>
<feature type="region of interest" description="Disordered" evidence="1">
    <location>
        <begin position="1229"/>
        <end position="1316"/>
    </location>
</feature>
<dbReference type="RefSeq" id="WP_011108080.1">
    <property type="nucleotide sequence ID" value="NZ_CAXSNJ010000052.1"/>
</dbReference>
<evidence type="ECO:0000256" key="2">
    <source>
        <dbReference type="SAM" id="SignalP"/>
    </source>
</evidence>
<dbReference type="GeneID" id="60927979"/>
<feature type="chain" id="PRO_5014530877" evidence="2">
    <location>
        <begin position="22"/>
        <end position="1316"/>
    </location>
</feature>
<dbReference type="EMBL" id="WCRY01000035">
    <property type="protein sequence ID" value="KAB4473271.1"/>
    <property type="molecule type" value="Genomic_DNA"/>
</dbReference>
<accession>A0A139K847</accession>
<evidence type="ECO:0000313" key="4">
    <source>
        <dbReference type="EMBL" id="KAB4313854.1"/>
    </source>
</evidence>
<proteinExistence type="predicted"/>
<feature type="compositionally biased region" description="Low complexity" evidence="1">
    <location>
        <begin position="1231"/>
        <end position="1244"/>
    </location>
</feature>
<dbReference type="EMBL" id="WCSY01000008">
    <property type="protein sequence ID" value="KAB4313854.1"/>
    <property type="molecule type" value="Genomic_DNA"/>
</dbReference>
<name>A0A139K847_BACT4</name>
<dbReference type="InterPro" id="IPR050708">
    <property type="entry name" value="T6SS_VgrG/RHS"/>
</dbReference>
<evidence type="ECO:0000313" key="5">
    <source>
        <dbReference type="EMBL" id="KAB4473271.1"/>
    </source>
</evidence>
<comment type="caution">
    <text evidence="5">The sequence shown here is derived from an EMBL/GenBank/DDBJ whole genome shotgun (WGS) entry which is preliminary data.</text>
</comment>
<dbReference type="PANTHER" id="PTHR32305">
    <property type="match status" value="1"/>
</dbReference>
<dbReference type="Gene3D" id="2.180.10.10">
    <property type="entry name" value="RHS repeat-associated core"/>
    <property type="match status" value="2"/>
</dbReference>
<sequence length="1316" mass="147946">MKIIIYITALICSLLASPALATETGQISMTNMGLKVTSSPESTLYEGDTWMITARNNFSLNEAEIKNFVPSRISEELRPYVRLSKVEFTSNSDGICNLYFHITADPTDTIRFVIKESPQDFPIEITPAESRHGEISLSDLGLRVTTSIDSHLEYGGQWIVTMENKNHLFTAEIERLVPSRITEDLRRCLRLTGVGISDISSEFVVLFFDVTFETTFPVHFIIKQSPQNIPIEILPIGRDNYISTTNYLDNTRSGGRKEITYYNGLGYPSQKIEVGTSNKNKSIYHPIVYDNLLRDDAKSYLPYAQGSNTEMIDWKFTESLQDFYAFNYKEYTYHFSEKVYEDSPLGRVREVYGPGSDWRSQKASTKFSYLSNFAGNDTLNCLRFEMTEKDNQNMELKVAGNCKSSELSVTRTENEDRQVTLEFKNKFDQVVLSRQIEHNNGSKTNNDTYYLYDEFDNLKAVLPPMVSAQLVSGSSYSSQTSASLAQYAYLYKYDMRNRCIGTKLPGCSWEYKVYDLADRLIFSQTGEQRKRGEWQFALPDAMGRECITGICKNAIDPFNNPILNTCVKCERTNNASLLGYSVTGVALNSATVLTAKYYDDYQFKMQNGTLISNSSLNYEANSEFGERYTTSSQGLQTGNATARLDKNGSVTGYDYTVTYYDYNGRAIQIKSTNHLGGYEKTYTAYNFTGQPVHTKHIHSKSNSELIEETKHSYNHAGRLSETVQIVNEKDSTKMSYLYDDLGNIKSLTRIDGTSTLTTTNTYNIRNWLTSIESPLFSQTLHYTDGPGTPQYGGNISSMTWKANKESITRNYQYSYDKLNRLTSANYSEGSNSMTNTNHFNEQVTGYDKHGNITGLKRYGQTGQSSYGLIDDLSLTYTGNQLKKVTDSATSSAYANGFEFKDGVNLDTEYSYDEDGNLTKDLNKNISDIQYNFLNLPRRIQFKDGSEISYLYSADGTKLQTTHIIAGNTTTTDYCGNVIYENGSRDKLLTEQGYFSIADKKFHYYIQDHQGNNRVVASQDGMIEEVNHYYPFGGIFASNSSVQPFKYNGKELDTKNGLNLYDYGARQYDPVLGRWHTMDLMTEKYYKISPYTYCLNNPILLVDPNGMWPTWGGISRGLSNVFKGTLSFTNGAARAMADNILLGQTSLRETGIYSNASAYNAGQDVGDIISIFAGAAEIVNGFEEAAGGMALSPETAGISLGVTAKGVYDITHGSLMGTSGFMKLFSKKGRVSEGSNNGSGYSKSSGKNEKHSNIDKRQQAANDYSTAKEKYDNLKSKTNKTAKEKKELETLKKQRDHYKKQMDYAGDHDHQRGRGGN</sequence>
<keyword evidence="2" id="KW-0732">Signal</keyword>
<reference evidence="6 7" key="1">
    <citation type="journal article" date="2019" name="Nat. Med.">
        <title>A library of human gut bacterial isolates paired with longitudinal multiomics data enables mechanistic microbiome research.</title>
        <authorList>
            <person name="Poyet M."/>
            <person name="Groussin M."/>
            <person name="Gibbons S.M."/>
            <person name="Avila-Pacheco J."/>
            <person name="Jiang X."/>
            <person name="Kearney S.M."/>
            <person name="Perrotta A.R."/>
            <person name="Berdy B."/>
            <person name="Zhao S."/>
            <person name="Lieberman T.D."/>
            <person name="Swanson P.K."/>
            <person name="Smith M."/>
            <person name="Roesemann S."/>
            <person name="Alexander J.E."/>
            <person name="Rich S.A."/>
            <person name="Livny J."/>
            <person name="Vlamakis H."/>
            <person name="Clish C."/>
            <person name="Bullock K."/>
            <person name="Deik A."/>
            <person name="Scott J."/>
            <person name="Pierce K.A."/>
            <person name="Xavier R.J."/>
            <person name="Alm E.J."/>
        </authorList>
    </citation>
    <scope>NUCLEOTIDE SEQUENCE [LARGE SCALE GENOMIC DNA]</scope>
    <source>
        <strain evidence="5 6">BIOML-A162</strain>
        <strain evidence="4 7">BIOML-A188</strain>
    </source>
</reference>
<dbReference type="Proteomes" id="UP000436858">
    <property type="component" value="Unassembled WGS sequence"/>
</dbReference>
<feature type="signal peptide" evidence="2">
    <location>
        <begin position="1"/>
        <end position="21"/>
    </location>
</feature>
<dbReference type="InterPro" id="IPR045619">
    <property type="entry name" value="DUF6443"/>
</dbReference>
<feature type="domain" description="DUF6443" evidence="3">
    <location>
        <begin position="246"/>
        <end position="369"/>
    </location>
</feature>
<dbReference type="OMA" id="YYVYDVY"/>
<evidence type="ECO:0000259" key="3">
    <source>
        <dbReference type="Pfam" id="PF20041"/>
    </source>
</evidence>
<feature type="compositionally biased region" description="Basic and acidic residues" evidence="1">
    <location>
        <begin position="1265"/>
        <end position="1316"/>
    </location>
</feature>
<feature type="compositionally biased region" description="Basic and acidic residues" evidence="1">
    <location>
        <begin position="1245"/>
        <end position="1257"/>
    </location>
</feature>
<evidence type="ECO:0000256" key="1">
    <source>
        <dbReference type="SAM" id="MobiDB-lite"/>
    </source>
</evidence>